<dbReference type="AlphaFoldDB" id="A0A0D2MVR1"/>
<dbReference type="Proteomes" id="UP000054498">
    <property type="component" value="Unassembled WGS sequence"/>
</dbReference>
<gene>
    <name evidence="1" type="ORF">MNEG_1348</name>
</gene>
<organism evidence="1 2">
    <name type="scientific">Monoraphidium neglectum</name>
    <dbReference type="NCBI Taxonomy" id="145388"/>
    <lineage>
        <taxon>Eukaryota</taxon>
        <taxon>Viridiplantae</taxon>
        <taxon>Chlorophyta</taxon>
        <taxon>core chlorophytes</taxon>
        <taxon>Chlorophyceae</taxon>
        <taxon>CS clade</taxon>
        <taxon>Sphaeropleales</taxon>
        <taxon>Selenastraceae</taxon>
        <taxon>Monoraphidium</taxon>
    </lineage>
</organism>
<dbReference type="RefSeq" id="XP_013905614.1">
    <property type="nucleotide sequence ID" value="XM_014050160.1"/>
</dbReference>
<keyword evidence="2" id="KW-1185">Reference proteome</keyword>
<dbReference type="EMBL" id="KK100352">
    <property type="protein sequence ID" value="KIZ06595.1"/>
    <property type="molecule type" value="Genomic_DNA"/>
</dbReference>
<proteinExistence type="predicted"/>
<sequence>MCGRAIAPQAAKRAGTAITVNFTVELPDELQDSDMGARQSSIQVPQSADVAQLKRHFMYITSDRLVPGLQV</sequence>
<evidence type="ECO:0000313" key="2">
    <source>
        <dbReference type="Proteomes" id="UP000054498"/>
    </source>
</evidence>
<name>A0A0D2MVR1_9CHLO</name>
<accession>A0A0D2MVR1</accession>
<evidence type="ECO:0000313" key="1">
    <source>
        <dbReference type="EMBL" id="KIZ06595.1"/>
    </source>
</evidence>
<reference evidence="1 2" key="1">
    <citation type="journal article" date="2013" name="BMC Genomics">
        <title>Reconstruction of the lipid metabolism for the microalga Monoraphidium neglectum from its genome sequence reveals characteristics suitable for biofuel production.</title>
        <authorList>
            <person name="Bogen C."/>
            <person name="Al-Dilaimi A."/>
            <person name="Albersmeier A."/>
            <person name="Wichmann J."/>
            <person name="Grundmann M."/>
            <person name="Rupp O."/>
            <person name="Lauersen K.J."/>
            <person name="Blifernez-Klassen O."/>
            <person name="Kalinowski J."/>
            <person name="Goesmann A."/>
            <person name="Mussgnug J.H."/>
            <person name="Kruse O."/>
        </authorList>
    </citation>
    <scope>NUCLEOTIDE SEQUENCE [LARGE SCALE GENOMIC DNA]</scope>
    <source>
        <strain evidence="1 2">SAG 48.87</strain>
    </source>
</reference>
<protein>
    <submittedName>
        <fullName evidence="1">Uncharacterized protein</fullName>
    </submittedName>
</protein>
<dbReference type="GeneID" id="25730946"/>
<dbReference type="KEGG" id="mng:MNEG_1348"/>